<evidence type="ECO:0000313" key="1">
    <source>
        <dbReference type="EMBL" id="CAK5105557.1"/>
    </source>
</evidence>
<reference evidence="1" key="1">
    <citation type="submission" date="2023-11" db="EMBL/GenBank/DDBJ databases">
        <authorList>
            <person name="Poullet M."/>
        </authorList>
    </citation>
    <scope>NUCLEOTIDE SEQUENCE</scope>
    <source>
        <strain evidence="1">E1834</strain>
    </source>
</reference>
<name>A0ACB1AV72_MELEN</name>
<accession>A0ACB1AV72</accession>
<dbReference type="Proteomes" id="UP001497535">
    <property type="component" value="Unassembled WGS sequence"/>
</dbReference>
<sequence length="87" mass="9974">MNSKSNKVTWQTMSNEPSLSSIESGFVSLTGSKAKETVNGRNDLNMEKNKDIKIFVENARNAMKDAQKEKKSNFQVFFSNYRYKIVD</sequence>
<evidence type="ECO:0000313" key="2">
    <source>
        <dbReference type="Proteomes" id="UP001497535"/>
    </source>
</evidence>
<proteinExistence type="predicted"/>
<keyword evidence="2" id="KW-1185">Reference proteome</keyword>
<comment type="caution">
    <text evidence="1">The sequence shown here is derived from an EMBL/GenBank/DDBJ whole genome shotgun (WGS) entry which is preliminary data.</text>
</comment>
<dbReference type="EMBL" id="CAVMJV010000120">
    <property type="protein sequence ID" value="CAK5105557.1"/>
    <property type="molecule type" value="Genomic_DNA"/>
</dbReference>
<organism evidence="1 2">
    <name type="scientific">Meloidogyne enterolobii</name>
    <name type="common">Root-knot nematode worm</name>
    <name type="synonym">Meloidogyne mayaguensis</name>
    <dbReference type="NCBI Taxonomy" id="390850"/>
    <lineage>
        <taxon>Eukaryota</taxon>
        <taxon>Metazoa</taxon>
        <taxon>Ecdysozoa</taxon>
        <taxon>Nematoda</taxon>
        <taxon>Chromadorea</taxon>
        <taxon>Rhabditida</taxon>
        <taxon>Tylenchina</taxon>
        <taxon>Tylenchomorpha</taxon>
        <taxon>Tylenchoidea</taxon>
        <taxon>Meloidogynidae</taxon>
        <taxon>Meloidogyninae</taxon>
        <taxon>Meloidogyne</taxon>
    </lineage>
</organism>
<protein>
    <submittedName>
        <fullName evidence="1">Uncharacterized protein</fullName>
    </submittedName>
</protein>
<gene>
    <name evidence="1" type="ORF">MENTE1834_LOCUS43264</name>
</gene>